<comment type="similarity">
    <text evidence="1">Belongs to the YciI family.</text>
</comment>
<feature type="chain" id="PRO_5017593509" evidence="2">
    <location>
        <begin position="21"/>
        <end position="151"/>
    </location>
</feature>
<dbReference type="RefSeq" id="WP_086541003.1">
    <property type="nucleotide sequence ID" value="NZ_MSSW01000017.1"/>
</dbReference>
<dbReference type="Proteomes" id="UP000256405">
    <property type="component" value="Unassembled WGS sequence"/>
</dbReference>
<accession>A0A3E0DFQ8</accession>
<dbReference type="Pfam" id="PF03795">
    <property type="entry name" value="YCII"/>
    <property type="match status" value="1"/>
</dbReference>
<evidence type="ECO:0000256" key="1">
    <source>
        <dbReference type="ARBA" id="ARBA00007689"/>
    </source>
</evidence>
<keyword evidence="5" id="KW-1185">Reference proteome</keyword>
<comment type="caution">
    <text evidence="4">The sequence shown here is derived from an EMBL/GenBank/DDBJ whole genome shotgun (WGS) entry which is preliminary data.</text>
</comment>
<evidence type="ECO:0000256" key="2">
    <source>
        <dbReference type="SAM" id="SignalP"/>
    </source>
</evidence>
<dbReference type="InterPro" id="IPR005545">
    <property type="entry name" value="YCII"/>
</dbReference>
<evidence type="ECO:0000259" key="3">
    <source>
        <dbReference type="Pfam" id="PF03795"/>
    </source>
</evidence>
<name>A0A3E0DFQ8_9BACT</name>
<dbReference type="InterPro" id="IPR011008">
    <property type="entry name" value="Dimeric_a/b-barrel"/>
</dbReference>
<dbReference type="Gene3D" id="3.30.70.1060">
    <property type="entry name" value="Dimeric alpha+beta barrel"/>
    <property type="match status" value="1"/>
</dbReference>
<gene>
    <name evidence="4" type="ORF">C8N25_12626</name>
</gene>
<dbReference type="OrthoDB" id="8481699at2"/>
<sequence length="151" mass="17104">MKKLILFLIFAIFANSYSFAQNSAFDETLAKEVGADEYGMRKYVIAFLYRGDKVEEYSEQERSDIQAGHMANLNRLAKEGKMVMAGPFFGNEDLRGLFFFAVESMEEEEQLTSTDPAVKAGVLRMVLKEWYGSAALMLMVDMHSKVAKVEI</sequence>
<evidence type="ECO:0000313" key="4">
    <source>
        <dbReference type="EMBL" id="REG81522.1"/>
    </source>
</evidence>
<feature type="domain" description="YCII-related" evidence="3">
    <location>
        <begin position="55"/>
        <end position="126"/>
    </location>
</feature>
<proteinExistence type="inferred from homology"/>
<evidence type="ECO:0000313" key="5">
    <source>
        <dbReference type="Proteomes" id="UP000256405"/>
    </source>
</evidence>
<feature type="signal peptide" evidence="2">
    <location>
        <begin position="1"/>
        <end position="20"/>
    </location>
</feature>
<reference evidence="4 5" key="1">
    <citation type="submission" date="2018-08" db="EMBL/GenBank/DDBJ databases">
        <title>Genomic Encyclopedia of Archaeal and Bacterial Type Strains, Phase II (KMG-II): from individual species to whole genera.</title>
        <authorList>
            <person name="Goeker M."/>
        </authorList>
    </citation>
    <scope>NUCLEOTIDE SEQUENCE [LARGE SCALE GENOMIC DNA]</scope>
    <source>
        <strain evidence="4 5">DSM 15986</strain>
    </source>
</reference>
<dbReference type="EMBL" id="QUNF01000026">
    <property type="protein sequence ID" value="REG81522.1"/>
    <property type="molecule type" value="Genomic_DNA"/>
</dbReference>
<protein>
    <submittedName>
        <fullName evidence="4">Uncharacterized protein YciI</fullName>
    </submittedName>
</protein>
<organism evidence="4 5">
    <name type="scientific">Algoriphagus antarcticus</name>
    <dbReference type="NCBI Taxonomy" id="238540"/>
    <lineage>
        <taxon>Bacteria</taxon>
        <taxon>Pseudomonadati</taxon>
        <taxon>Bacteroidota</taxon>
        <taxon>Cytophagia</taxon>
        <taxon>Cytophagales</taxon>
        <taxon>Cyclobacteriaceae</taxon>
        <taxon>Algoriphagus</taxon>
    </lineage>
</organism>
<dbReference type="AlphaFoldDB" id="A0A3E0DFQ8"/>
<dbReference type="SUPFAM" id="SSF54909">
    <property type="entry name" value="Dimeric alpha+beta barrel"/>
    <property type="match status" value="1"/>
</dbReference>
<keyword evidence="2" id="KW-0732">Signal</keyword>